<dbReference type="PANTHER" id="PTHR43674">
    <property type="entry name" value="NITRILASE C965.09-RELATED"/>
    <property type="match status" value="1"/>
</dbReference>
<dbReference type="InterPro" id="IPR036526">
    <property type="entry name" value="C-N_Hydrolase_sf"/>
</dbReference>
<comment type="caution">
    <text evidence="3">The sequence shown here is derived from an EMBL/GenBank/DDBJ whole genome shotgun (WGS) entry which is preliminary data.</text>
</comment>
<feature type="domain" description="CN hydrolase" evidence="2">
    <location>
        <begin position="1"/>
        <end position="277"/>
    </location>
</feature>
<dbReference type="EMBL" id="VOLT01000015">
    <property type="protein sequence ID" value="TWX64103.1"/>
    <property type="molecule type" value="Genomic_DNA"/>
</dbReference>
<name>A0A5C6Q5D1_9GAMM</name>
<dbReference type="Pfam" id="PF00795">
    <property type="entry name" value="CN_hydrolase"/>
    <property type="match status" value="1"/>
</dbReference>
<dbReference type="AlphaFoldDB" id="A0A5C6Q5D1"/>
<sequence length="607" mass="67158">MRVAVSQFATSSNSQENLASCVRMINEAATCKPALIVLPEYCNTLFTNTPISNISFDKAQTCYVDHNQAWDEALQIDGEFLQEIAQQAKKHGCYIVLNVTLRRDQSRNITGTKQGSSFKSNISVTSCLFSPRGDLINQTDKHTLTGHESDFFTNMSTEHEVVITPIGKFGLLTGNDSMSFEASRELALSGAQLLCNSINTFAIDQSNLHDPTRAFENNVFVATANKVGTLRPSEQAEEDLDCTSVGAGQSQIVSPDGKILAKLTNNEEGFIFADIELTEVITGSETKTNVGLNQKFRPDGTQFSKQLRPELYQKLTAAIKQTDNIEGAPQHVNANKVPLTANVAIFATYKSNEQAIEDVCQYIENNVTDIIQLPELFFIADKTITHEIEQRTQIENLSKQLIEQVSSVLRPFQYLCTSLIIEGVHQAVLINEHGLLATQQQLHFCQRYQWTSLGNELTIIELPLEQGNIIVAMLTADDANIPEIVNIATLHGIHVLLVPFDIQEPSEVEYSLLSRAAENRICIVAASREKSFANHLPTDNASDNIYGKNKVKAQKSTGLIANLTTDPALLPQWRTRQFTGYINQPLVKLQYGKITKAVVHPIAACTK</sequence>
<dbReference type="PROSITE" id="PS50263">
    <property type="entry name" value="CN_HYDROLASE"/>
    <property type="match status" value="1"/>
</dbReference>
<evidence type="ECO:0000259" key="2">
    <source>
        <dbReference type="PROSITE" id="PS50263"/>
    </source>
</evidence>
<evidence type="ECO:0000313" key="4">
    <source>
        <dbReference type="Proteomes" id="UP000321822"/>
    </source>
</evidence>
<dbReference type="Proteomes" id="UP000321822">
    <property type="component" value="Unassembled WGS sequence"/>
</dbReference>
<accession>A0A5C6Q5D1</accession>
<dbReference type="CDD" id="cd07197">
    <property type="entry name" value="nitrilase"/>
    <property type="match status" value="1"/>
</dbReference>
<keyword evidence="1 3" id="KW-0378">Hydrolase</keyword>
<evidence type="ECO:0000256" key="1">
    <source>
        <dbReference type="ARBA" id="ARBA00022801"/>
    </source>
</evidence>
<keyword evidence="4" id="KW-1185">Reference proteome</keyword>
<organism evidence="3 4">
    <name type="scientific">Colwellia demingiae</name>
    <dbReference type="NCBI Taxonomy" id="89401"/>
    <lineage>
        <taxon>Bacteria</taxon>
        <taxon>Pseudomonadati</taxon>
        <taxon>Pseudomonadota</taxon>
        <taxon>Gammaproteobacteria</taxon>
        <taxon>Alteromonadales</taxon>
        <taxon>Colwelliaceae</taxon>
        <taxon>Colwellia</taxon>
    </lineage>
</organism>
<gene>
    <name evidence="3" type="ORF">ESZ36_20745</name>
</gene>
<dbReference type="InterPro" id="IPR050345">
    <property type="entry name" value="Aliph_Amidase/BUP"/>
</dbReference>
<reference evidence="3 4" key="1">
    <citation type="submission" date="2019-07" db="EMBL/GenBank/DDBJ databases">
        <title>Genomes of sea-ice associated Colwellia species.</title>
        <authorList>
            <person name="Bowman J.P."/>
        </authorList>
    </citation>
    <scope>NUCLEOTIDE SEQUENCE [LARGE SCALE GENOMIC DNA]</scope>
    <source>
        <strain evidence="3 4">ACAM 459</strain>
    </source>
</reference>
<dbReference type="GO" id="GO:0016811">
    <property type="term" value="F:hydrolase activity, acting on carbon-nitrogen (but not peptide) bonds, in linear amides"/>
    <property type="evidence" value="ECO:0007669"/>
    <property type="project" value="TreeGrafter"/>
</dbReference>
<proteinExistence type="predicted"/>
<dbReference type="InterPro" id="IPR003010">
    <property type="entry name" value="C-N_Hydrolase"/>
</dbReference>
<dbReference type="RefSeq" id="WP_146791426.1">
    <property type="nucleotide sequence ID" value="NZ_VOLT01000015.1"/>
</dbReference>
<protein>
    <submittedName>
        <fullName evidence="3">Carbon-nitrogen hydrolase</fullName>
    </submittedName>
</protein>
<dbReference type="PANTHER" id="PTHR43674:SF16">
    <property type="entry name" value="CARBON-NITROGEN FAMILY, PUTATIVE (AFU_ORTHOLOGUE AFUA_5G02350)-RELATED"/>
    <property type="match status" value="1"/>
</dbReference>
<dbReference type="OrthoDB" id="9803803at2"/>
<dbReference type="Gene3D" id="3.60.110.10">
    <property type="entry name" value="Carbon-nitrogen hydrolase"/>
    <property type="match status" value="2"/>
</dbReference>
<dbReference type="SUPFAM" id="SSF56317">
    <property type="entry name" value="Carbon-nitrogen hydrolase"/>
    <property type="match status" value="2"/>
</dbReference>
<evidence type="ECO:0000313" key="3">
    <source>
        <dbReference type="EMBL" id="TWX64103.1"/>
    </source>
</evidence>